<proteinExistence type="predicted"/>
<dbReference type="AlphaFoldDB" id="A0A564ZH81"/>
<dbReference type="CDD" id="cd12870">
    <property type="entry name" value="MqsA"/>
    <property type="match status" value="1"/>
</dbReference>
<dbReference type="NCBIfam" id="TIGR03831">
    <property type="entry name" value="YgiT_finger"/>
    <property type="match status" value="1"/>
</dbReference>
<keyword evidence="2" id="KW-1185">Reference proteome</keyword>
<name>A0A564ZH81_9BACT</name>
<reference evidence="1 2" key="1">
    <citation type="submission" date="2019-07" db="EMBL/GenBank/DDBJ databases">
        <authorList>
            <person name="Cremers G."/>
        </authorList>
    </citation>
    <scope>NUCLEOTIDE SEQUENCE [LARGE SCALE GENOMIC DNA]</scope>
</reference>
<gene>
    <name evidence="1" type="ORF">MELA_00638</name>
</gene>
<sequence length="78" mass="8726">MKCDICGKNSAKVRRLTQPVGRDSSSFLVRNVPVVSCLSCGESYLTAETLKELERMRLHWRELTKQEKVPVATFVGAA</sequence>
<dbReference type="Proteomes" id="UP000334340">
    <property type="component" value="Unassembled WGS sequence"/>
</dbReference>
<evidence type="ECO:0000313" key="2">
    <source>
        <dbReference type="Proteomes" id="UP000334340"/>
    </source>
</evidence>
<dbReference type="Gene3D" id="3.10.20.860">
    <property type="match status" value="1"/>
</dbReference>
<protein>
    <recommendedName>
        <fullName evidence="3">YgiT-type zinc finger domain protein</fullName>
    </recommendedName>
</protein>
<organism evidence="1 2">
    <name type="scientific">Candidatus Methylomirabilis lanthanidiphila</name>
    <dbReference type="NCBI Taxonomy" id="2211376"/>
    <lineage>
        <taxon>Bacteria</taxon>
        <taxon>Candidatus Methylomirabilota</taxon>
        <taxon>Candidatus Methylomirabilia</taxon>
        <taxon>Candidatus Methylomirabilales</taxon>
        <taxon>Candidatus Methylomirabilaceae</taxon>
        <taxon>Candidatus Methylomirabilis</taxon>
    </lineage>
</organism>
<evidence type="ECO:0008006" key="3">
    <source>
        <dbReference type="Google" id="ProtNLM"/>
    </source>
</evidence>
<dbReference type="EMBL" id="CABIKM010000011">
    <property type="protein sequence ID" value="VUZ84267.1"/>
    <property type="molecule type" value="Genomic_DNA"/>
</dbReference>
<accession>A0A564ZH81</accession>
<evidence type="ECO:0000313" key="1">
    <source>
        <dbReference type="EMBL" id="VUZ84267.1"/>
    </source>
</evidence>
<dbReference type="InterPro" id="IPR022453">
    <property type="entry name" value="Znf_MqsA-type"/>
</dbReference>